<proteinExistence type="predicted"/>
<evidence type="ECO:0000256" key="1">
    <source>
        <dbReference type="SAM" id="MobiDB-lite"/>
    </source>
</evidence>
<dbReference type="EMBL" id="UYSG01000450">
    <property type="protein sequence ID" value="VDL19503.1"/>
    <property type="molecule type" value="Genomic_DNA"/>
</dbReference>
<name>A0A0R3SBZ0_HYMDI</name>
<dbReference type="OrthoDB" id="203440at2759"/>
<protein>
    <submittedName>
        <fullName evidence="4">Protein SPT2 homolog</fullName>
    </submittedName>
</protein>
<gene>
    <name evidence="2" type="ORF">HDID_LOCUS2042</name>
</gene>
<sequence>MDQDKPILENLVSIYEKPPSNSTPTPSKKGEGRKEEVIYRPPHLNPVFYGDNSAPQKKISRERRRAMKRLLEDPDIMEEEDLPTEIYYGAAHTTAKYLEKMREREKYEEENFTRLPQTKRDKLIQKQLERGEVPFGRIRKDYIKKVLESSDDEEELAFIKMTTMFCLMTRCRRRDDPRWSGVQASNL</sequence>
<evidence type="ECO:0000313" key="2">
    <source>
        <dbReference type="EMBL" id="VDL19503.1"/>
    </source>
</evidence>
<feature type="compositionally biased region" description="Low complexity" evidence="1">
    <location>
        <begin position="17"/>
        <end position="27"/>
    </location>
</feature>
<dbReference type="AlphaFoldDB" id="A0A0R3SBZ0"/>
<organism evidence="4">
    <name type="scientific">Hymenolepis diminuta</name>
    <name type="common">Rat tapeworm</name>
    <dbReference type="NCBI Taxonomy" id="6216"/>
    <lineage>
        <taxon>Eukaryota</taxon>
        <taxon>Metazoa</taxon>
        <taxon>Spiralia</taxon>
        <taxon>Lophotrochozoa</taxon>
        <taxon>Platyhelminthes</taxon>
        <taxon>Cestoda</taxon>
        <taxon>Eucestoda</taxon>
        <taxon>Cyclophyllidea</taxon>
        <taxon>Hymenolepididae</taxon>
        <taxon>Hymenolepis</taxon>
    </lineage>
</organism>
<evidence type="ECO:0000313" key="3">
    <source>
        <dbReference type="Proteomes" id="UP000274504"/>
    </source>
</evidence>
<reference evidence="4" key="1">
    <citation type="submission" date="2017-02" db="UniProtKB">
        <authorList>
            <consortium name="WormBaseParasite"/>
        </authorList>
    </citation>
    <scope>IDENTIFICATION</scope>
</reference>
<dbReference type="Proteomes" id="UP000274504">
    <property type="component" value="Unassembled WGS sequence"/>
</dbReference>
<dbReference type="STRING" id="6216.A0A0R3SBZ0"/>
<feature type="region of interest" description="Disordered" evidence="1">
    <location>
        <begin position="1"/>
        <end position="56"/>
    </location>
</feature>
<dbReference type="WBParaSite" id="HDID_0000204101-mRNA-1">
    <property type="protein sequence ID" value="HDID_0000204101-mRNA-1"/>
    <property type="gene ID" value="HDID_0000204101"/>
</dbReference>
<reference evidence="2 3" key="2">
    <citation type="submission" date="2018-11" db="EMBL/GenBank/DDBJ databases">
        <authorList>
            <consortium name="Pathogen Informatics"/>
        </authorList>
    </citation>
    <scope>NUCLEOTIDE SEQUENCE [LARGE SCALE GENOMIC DNA]</scope>
</reference>
<accession>A0A0R3SBZ0</accession>
<evidence type="ECO:0000313" key="4">
    <source>
        <dbReference type="WBParaSite" id="HDID_0000204101-mRNA-1"/>
    </source>
</evidence>
<feature type="compositionally biased region" description="Basic and acidic residues" evidence="1">
    <location>
        <begin position="28"/>
        <end position="38"/>
    </location>
</feature>